<dbReference type="InterPro" id="IPR035901">
    <property type="entry name" value="GIY-YIG_endonuc_sf"/>
</dbReference>
<evidence type="ECO:0000256" key="1">
    <source>
        <dbReference type="ARBA" id="ARBA00007435"/>
    </source>
</evidence>
<feature type="domain" description="GIY-YIG" evidence="2">
    <location>
        <begin position="1"/>
        <end position="80"/>
    </location>
</feature>
<dbReference type="SUPFAM" id="SSF82771">
    <property type="entry name" value="GIY-YIG endonuclease"/>
    <property type="match status" value="1"/>
</dbReference>
<gene>
    <name evidence="3" type="ORF">IHQ72_26235</name>
</gene>
<organism evidence="3 4">
    <name type="scientific">Mesorhizobium onobrychidis</name>
    <dbReference type="NCBI Taxonomy" id="2775404"/>
    <lineage>
        <taxon>Bacteria</taxon>
        <taxon>Pseudomonadati</taxon>
        <taxon>Pseudomonadota</taxon>
        <taxon>Alphaproteobacteria</taxon>
        <taxon>Hyphomicrobiales</taxon>
        <taxon>Phyllobacteriaceae</taxon>
        <taxon>Mesorhizobium</taxon>
    </lineage>
</organism>
<dbReference type="Proteomes" id="UP001058098">
    <property type="component" value="Chromosome"/>
</dbReference>
<dbReference type="PANTHER" id="PTHR34477">
    <property type="entry name" value="UPF0213 PROTEIN YHBQ"/>
    <property type="match status" value="1"/>
</dbReference>
<dbReference type="Gene3D" id="3.40.1440.10">
    <property type="entry name" value="GIY-YIG endonuclease"/>
    <property type="match status" value="1"/>
</dbReference>
<dbReference type="PROSITE" id="PS50164">
    <property type="entry name" value="GIY_YIG"/>
    <property type="match status" value="1"/>
</dbReference>
<evidence type="ECO:0000313" key="3">
    <source>
        <dbReference type="EMBL" id="UVC14145.1"/>
    </source>
</evidence>
<protein>
    <submittedName>
        <fullName evidence="3">GIY-YIG nuclease family protein</fullName>
    </submittedName>
</protein>
<name>A0ABY5QSJ7_9HYPH</name>
<dbReference type="Pfam" id="PF01541">
    <property type="entry name" value="GIY-YIG"/>
    <property type="match status" value="1"/>
</dbReference>
<dbReference type="InterPro" id="IPR050190">
    <property type="entry name" value="UPF0213_domain"/>
</dbReference>
<sequence length="80" mass="9247">MWYVYLIESKAAEGERYIGVTSDLKRRIVEHNAGKSSHTSKFMPWRIVTYVAFSNQANATSFERYLKSGSGHAFANKRLW</sequence>
<accession>A0ABY5QSJ7</accession>
<comment type="similarity">
    <text evidence="1">Belongs to the UPF0213 family.</text>
</comment>
<proteinExistence type="inferred from homology"/>
<evidence type="ECO:0000313" key="4">
    <source>
        <dbReference type="Proteomes" id="UP001058098"/>
    </source>
</evidence>
<dbReference type="CDD" id="cd10449">
    <property type="entry name" value="GIY-YIG_SLX1_like"/>
    <property type="match status" value="1"/>
</dbReference>
<dbReference type="EMBL" id="CP062229">
    <property type="protein sequence ID" value="UVC14145.1"/>
    <property type="molecule type" value="Genomic_DNA"/>
</dbReference>
<dbReference type="InterPro" id="IPR000305">
    <property type="entry name" value="GIY-YIG_endonuc"/>
</dbReference>
<evidence type="ECO:0000259" key="2">
    <source>
        <dbReference type="PROSITE" id="PS50164"/>
    </source>
</evidence>
<reference evidence="3" key="1">
    <citation type="submission" date="2020-09" db="EMBL/GenBank/DDBJ databases">
        <title>Rhizobia associated with sainfoin plants.</title>
        <authorList>
            <person name="Asharfi S."/>
            <person name="Kuzmanovic N."/>
            <person name="Bunk B."/>
            <person name="Sproeer C."/>
            <person name="Becker M."/>
            <person name="Thuenen T."/>
        </authorList>
    </citation>
    <scope>NUCLEOTIDE SEQUENCE</scope>
    <source>
        <strain evidence="3">OM4</strain>
    </source>
</reference>
<dbReference type="PANTHER" id="PTHR34477:SF5">
    <property type="entry name" value="BSL5627 PROTEIN"/>
    <property type="match status" value="1"/>
</dbReference>
<dbReference type="RefSeq" id="WP_258118262.1">
    <property type="nucleotide sequence ID" value="NZ_CP062229.1"/>
</dbReference>
<keyword evidence="4" id="KW-1185">Reference proteome</keyword>